<evidence type="ECO:0000256" key="3">
    <source>
        <dbReference type="ARBA" id="ARBA00023027"/>
    </source>
</evidence>
<evidence type="ECO:0000256" key="2">
    <source>
        <dbReference type="ARBA" id="ARBA00022679"/>
    </source>
</evidence>
<feature type="binding site" evidence="4">
    <location>
        <position position="64"/>
    </location>
    <ligand>
        <name>Zn(2+)</name>
        <dbReference type="ChEBI" id="CHEBI:29105"/>
    </ligand>
</feature>
<dbReference type="GO" id="GO:0070403">
    <property type="term" value="F:NAD+ binding"/>
    <property type="evidence" value="ECO:0007669"/>
    <property type="project" value="InterPro"/>
</dbReference>
<feature type="domain" description="Deacetylase sirtuin-type" evidence="6">
    <location>
        <begin position="1"/>
        <end position="176"/>
    </location>
</feature>
<dbReference type="GO" id="GO:0046872">
    <property type="term" value="F:metal ion binding"/>
    <property type="evidence" value="ECO:0007669"/>
    <property type="project" value="UniProtKB-KW"/>
</dbReference>
<organism evidence="7 8">
    <name type="scientific">Bombardia bombarda</name>
    <dbReference type="NCBI Taxonomy" id="252184"/>
    <lineage>
        <taxon>Eukaryota</taxon>
        <taxon>Fungi</taxon>
        <taxon>Dikarya</taxon>
        <taxon>Ascomycota</taxon>
        <taxon>Pezizomycotina</taxon>
        <taxon>Sordariomycetes</taxon>
        <taxon>Sordariomycetidae</taxon>
        <taxon>Sordariales</taxon>
        <taxon>Lasiosphaeriaceae</taxon>
        <taxon>Bombardia</taxon>
    </lineage>
</organism>
<evidence type="ECO:0000313" key="7">
    <source>
        <dbReference type="EMBL" id="KAK0628965.1"/>
    </source>
</evidence>
<dbReference type="PANTHER" id="PTHR11085">
    <property type="entry name" value="NAD-DEPENDENT PROTEIN DEACYLASE SIRTUIN-5, MITOCHONDRIAL-RELATED"/>
    <property type="match status" value="1"/>
</dbReference>
<evidence type="ECO:0000313" key="8">
    <source>
        <dbReference type="Proteomes" id="UP001174934"/>
    </source>
</evidence>
<dbReference type="SUPFAM" id="SSF52467">
    <property type="entry name" value="DHS-like NAD/FAD-binding domain"/>
    <property type="match status" value="1"/>
</dbReference>
<keyword evidence="4" id="KW-0862">Zinc</keyword>
<dbReference type="InterPro" id="IPR029035">
    <property type="entry name" value="DHS-like_NAD/FAD-binding_dom"/>
</dbReference>
<feature type="binding site" evidence="4">
    <location>
        <position position="67"/>
    </location>
    <ligand>
        <name>Zn(2+)</name>
        <dbReference type="ChEBI" id="CHEBI:29105"/>
    </ligand>
</feature>
<feature type="binding site" evidence="4">
    <location>
        <position position="14"/>
    </location>
    <ligand>
        <name>Zn(2+)</name>
        <dbReference type="ChEBI" id="CHEBI:29105"/>
    </ligand>
</feature>
<sequence length="184" mass="19535">MSLLDIKCSNTPSCTWTQHNNLSDPFCPALAAASQDVADPTQTLPLLDPDHKLAHIPASELPKCSKCGTGLQRPGVVWFGELLDEAMLDEIDEWIAPDDVNGKVVDVVLVIGTSSVVYPAAGYAEEARGEGTSVVTVNLDAEKPEQLRYMVGKGNFCFWGVCGGVVAEVVGAGYWAVEGGREGV</sequence>
<comment type="similarity">
    <text evidence="1">Belongs to the sirtuin family. Class I subfamily.</text>
</comment>
<evidence type="ECO:0000256" key="5">
    <source>
        <dbReference type="SAM" id="Phobius"/>
    </source>
</evidence>
<keyword evidence="5" id="KW-0472">Membrane</keyword>
<keyword evidence="4" id="KW-0479">Metal-binding</keyword>
<protein>
    <submittedName>
        <fullName evidence="7">DHS-like NAD/FAD-binding domain-containing protein</fullName>
    </submittedName>
</protein>
<comment type="caution">
    <text evidence="4">Lacks conserved residue(s) required for the propagation of feature annotation.</text>
</comment>
<dbReference type="InterPro" id="IPR050134">
    <property type="entry name" value="NAD-dep_sirtuin_deacylases"/>
</dbReference>
<keyword evidence="2" id="KW-0808">Transferase</keyword>
<dbReference type="EMBL" id="JAULSR010000002">
    <property type="protein sequence ID" value="KAK0628965.1"/>
    <property type="molecule type" value="Genomic_DNA"/>
</dbReference>
<dbReference type="Pfam" id="PF02146">
    <property type="entry name" value="SIR2"/>
    <property type="match status" value="1"/>
</dbReference>
<feature type="binding site" evidence="4">
    <location>
        <position position="8"/>
    </location>
    <ligand>
        <name>Zn(2+)</name>
        <dbReference type="ChEBI" id="CHEBI:29105"/>
    </ligand>
</feature>
<comment type="caution">
    <text evidence="7">The sequence shown here is derived from an EMBL/GenBank/DDBJ whole genome shotgun (WGS) entry which is preliminary data.</text>
</comment>
<keyword evidence="3" id="KW-0520">NAD</keyword>
<evidence type="ECO:0000256" key="4">
    <source>
        <dbReference type="PROSITE-ProRule" id="PRU00236"/>
    </source>
</evidence>
<dbReference type="Proteomes" id="UP001174934">
    <property type="component" value="Unassembled WGS sequence"/>
</dbReference>
<name>A0AA39X911_9PEZI</name>
<dbReference type="AlphaFoldDB" id="A0AA39X911"/>
<evidence type="ECO:0000256" key="1">
    <source>
        <dbReference type="ARBA" id="ARBA00006924"/>
    </source>
</evidence>
<dbReference type="InterPro" id="IPR026591">
    <property type="entry name" value="Sirtuin_cat_small_dom_sf"/>
</dbReference>
<dbReference type="Gene3D" id="3.30.1600.10">
    <property type="entry name" value="SIR2/SIRT2 'Small Domain"/>
    <property type="match status" value="1"/>
</dbReference>
<evidence type="ECO:0000259" key="6">
    <source>
        <dbReference type="PROSITE" id="PS50305"/>
    </source>
</evidence>
<dbReference type="PROSITE" id="PS50305">
    <property type="entry name" value="SIRTUIN"/>
    <property type="match status" value="1"/>
</dbReference>
<dbReference type="InterPro" id="IPR003000">
    <property type="entry name" value="Sirtuin"/>
</dbReference>
<dbReference type="GO" id="GO:0017136">
    <property type="term" value="F:histone deacetylase activity, NAD-dependent"/>
    <property type="evidence" value="ECO:0007669"/>
    <property type="project" value="TreeGrafter"/>
</dbReference>
<dbReference type="Gene3D" id="3.40.50.1220">
    <property type="entry name" value="TPP-binding domain"/>
    <property type="match status" value="1"/>
</dbReference>
<dbReference type="GO" id="GO:0005634">
    <property type="term" value="C:nucleus"/>
    <property type="evidence" value="ECO:0007669"/>
    <property type="project" value="TreeGrafter"/>
</dbReference>
<gene>
    <name evidence="7" type="ORF">B0T17DRAFT_505570</name>
</gene>
<feature type="transmembrane region" description="Helical" evidence="5">
    <location>
        <begin position="156"/>
        <end position="177"/>
    </location>
</feature>
<keyword evidence="8" id="KW-1185">Reference proteome</keyword>
<accession>A0AA39X911</accession>
<dbReference type="InterPro" id="IPR026590">
    <property type="entry name" value="Ssirtuin_cat_dom"/>
</dbReference>
<reference evidence="7" key="1">
    <citation type="submission" date="2023-06" db="EMBL/GenBank/DDBJ databases">
        <title>Genome-scale phylogeny and comparative genomics of the fungal order Sordariales.</title>
        <authorList>
            <consortium name="Lawrence Berkeley National Laboratory"/>
            <person name="Hensen N."/>
            <person name="Bonometti L."/>
            <person name="Westerberg I."/>
            <person name="Brannstrom I.O."/>
            <person name="Guillou S."/>
            <person name="Cros-Aarteil S."/>
            <person name="Calhoun S."/>
            <person name="Haridas S."/>
            <person name="Kuo A."/>
            <person name="Mondo S."/>
            <person name="Pangilinan J."/>
            <person name="Riley R."/>
            <person name="LaButti K."/>
            <person name="Andreopoulos B."/>
            <person name="Lipzen A."/>
            <person name="Chen C."/>
            <person name="Yanf M."/>
            <person name="Daum C."/>
            <person name="Ng V."/>
            <person name="Clum A."/>
            <person name="Steindorff A."/>
            <person name="Ohm R."/>
            <person name="Martin F."/>
            <person name="Silar P."/>
            <person name="Natvig D."/>
            <person name="Lalanne C."/>
            <person name="Gautier V."/>
            <person name="Ament-velasquez S.L."/>
            <person name="Kruys A."/>
            <person name="Hutchinson M.I."/>
            <person name="Powell A.J."/>
            <person name="Barry K."/>
            <person name="Miller A.N."/>
            <person name="Grigoriev I.V."/>
            <person name="Debuchy R."/>
            <person name="Gladieux P."/>
            <person name="Thoren M.H."/>
            <person name="Johannesson H."/>
        </authorList>
    </citation>
    <scope>NUCLEOTIDE SEQUENCE</scope>
    <source>
        <strain evidence="7">SMH3391-2</strain>
    </source>
</reference>
<keyword evidence="5" id="KW-0812">Transmembrane</keyword>
<proteinExistence type="inferred from homology"/>
<keyword evidence="5" id="KW-1133">Transmembrane helix</keyword>
<dbReference type="PANTHER" id="PTHR11085:SF10">
    <property type="entry name" value="NAD-DEPENDENT PROTEIN DEACYLASE SIRTUIN-5, MITOCHONDRIAL-RELATED"/>
    <property type="match status" value="1"/>
</dbReference>